<comment type="caution">
    <text evidence="3">The sequence shown here is derived from an EMBL/GenBank/DDBJ whole genome shotgun (WGS) entry which is preliminary data.</text>
</comment>
<evidence type="ECO:0000256" key="1">
    <source>
        <dbReference type="SAM" id="Coils"/>
    </source>
</evidence>
<reference evidence="3 4" key="1">
    <citation type="journal article" date="2021" name="Commun. Biol.">
        <title>The genome of Shorea leprosula (Dipterocarpaceae) highlights the ecological relevance of drought in aseasonal tropical rainforests.</title>
        <authorList>
            <person name="Ng K.K.S."/>
            <person name="Kobayashi M.J."/>
            <person name="Fawcett J.A."/>
            <person name="Hatakeyama M."/>
            <person name="Paape T."/>
            <person name="Ng C.H."/>
            <person name="Ang C.C."/>
            <person name="Tnah L.H."/>
            <person name="Lee C.T."/>
            <person name="Nishiyama T."/>
            <person name="Sese J."/>
            <person name="O'Brien M.J."/>
            <person name="Copetti D."/>
            <person name="Mohd Noor M.I."/>
            <person name="Ong R.C."/>
            <person name="Putra M."/>
            <person name="Sireger I.Z."/>
            <person name="Indrioko S."/>
            <person name="Kosugi Y."/>
            <person name="Izuno A."/>
            <person name="Isagi Y."/>
            <person name="Lee S.L."/>
            <person name="Shimizu K.K."/>
        </authorList>
    </citation>
    <scope>NUCLEOTIDE SEQUENCE [LARGE SCALE GENOMIC DNA]</scope>
    <source>
        <strain evidence="3">214</strain>
    </source>
</reference>
<dbReference type="PANTHER" id="PTHR35992">
    <property type="entry name" value="CYTOMATRIX PROTEIN-LIKE PROTEIN"/>
    <property type="match status" value="1"/>
</dbReference>
<dbReference type="PANTHER" id="PTHR35992:SF1">
    <property type="entry name" value="CYTOMATRIX PROTEIN-LIKE PROTEIN"/>
    <property type="match status" value="1"/>
</dbReference>
<organism evidence="3 4">
    <name type="scientific">Rubroshorea leprosula</name>
    <dbReference type="NCBI Taxonomy" id="152421"/>
    <lineage>
        <taxon>Eukaryota</taxon>
        <taxon>Viridiplantae</taxon>
        <taxon>Streptophyta</taxon>
        <taxon>Embryophyta</taxon>
        <taxon>Tracheophyta</taxon>
        <taxon>Spermatophyta</taxon>
        <taxon>Magnoliopsida</taxon>
        <taxon>eudicotyledons</taxon>
        <taxon>Gunneridae</taxon>
        <taxon>Pentapetalae</taxon>
        <taxon>rosids</taxon>
        <taxon>malvids</taxon>
        <taxon>Malvales</taxon>
        <taxon>Dipterocarpaceae</taxon>
        <taxon>Rubroshorea</taxon>
    </lineage>
</organism>
<name>A0AAV5JZQ3_9ROSI</name>
<keyword evidence="1" id="KW-0175">Coiled coil</keyword>
<keyword evidence="4" id="KW-1185">Reference proteome</keyword>
<evidence type="ECO:0000313" key="4">
    <source>
        <dbReference type="Proteomes" id="UP001054252"/>
    </source>
</evidence>
<sequence length="286" mass="32570">MERWKFDIGLYEDHIFKLKHKLEGKQMESLLEEAKGDFMVGMKQKETSISKLRLEEAEDLLSDFRVWLDFLTDNSKDVSQRNPTKTSKRLAGGKDSSSISGSSRNFKGEVRRLELESPISASEKSSQISALLSENKFAWNQYNLLESELTNKLHCKNVELEEASKKIEALISGMEELKSSNSEKDQIIERLKAEVSQKEADLNRLKFKTDSVTPVLRPCKAEGSRDQRNTVKKISSADQVHDSLKDTNKGSQGLKRKVHEVIPISETPSFFTSTFKVPKLKTSRLR</sequence>
<feature type="coiled-coil region" evidence="1">
    <location>
        <begin position="157"/>
        <end position="208"/>
    </location>
</feature>
<feature type="region of interest" description="Disordered" evidence="2">
    <location>
        <begin position="77"/>
        <end position="104"/>
    </location>
</feature>
<gene>
    <name evidence="3" type="ORF">SLEP1_g28307</name>
</gene>
<dbReference type="AlphaFoldDB" id="A0AAV5JZQ3"/>
<dbReference type="Proteomes" id="UP001054252">
    <property type="component" value="Unassembled WGS sequence"/>
</dbReference>
<evidence type="ECO:0000313" key="3">
    <source>
        <dbReference type="EMBL" id="GKV17851.1"/>
    </source>
</evidence>
<evidence type="ECO:0000256" key="2">
    <source>
        <dbReference type="SAM" id="MobiDB-lite"/>
    </source>
</evidence>
<dbReference type="EMBL" id="BPVZ01000049">
    <property type="protein sequence ID" value="GKV17851.1"/>
    <property type="molecule type" value="Genomic_DNA"/>
</dbReference>
<protein>
    <submittedName>
        <fullName evidence="3">Uncharacterized protein</fullName>
    </submittedName>
</protein>
<accession>A0AAV5JZQ3</accession>
<proteinExistence type="predicted"/>